<feature type="compositionally biased region" description="Acidic residues" evidence="1">
    <location>
        <begin position="179"/>
        <end position="202"/>
    </location>
</feature>
<accession>A0ABY7EQS6</accession>
<evidence type="ECO:0000256" key="1">
    <source>
        <dbReference type="SAM" id="MobiDB-lite"/>
    </source>
</evidence>
<feature type="non-terminal residue" evidence="3">
    <location>
        <position position="1"/>
    </location>
</feature>
<keyword evidence="4" id="KW-1185">Reference proteome</keyword>
<dbReference type="EMBL" id="CP111019">
    <property type="protein sequence ID" value="WAR12298.1"/>
    <property type="molecule type" value="Genomic_DNA"/>
</dbReference>
<organism evidence="3 4">
    <name type="scientific">Mya arenaria</name>
    <name type="common">Soft-shell clam</name>
    <dbReference type="NCBI Taxonomy" id="6604"/>
    <lineage>
        <taxon>Eukaryota</taxon>
        <taxon>Metazoa</taxon>
        <taxon>Spiralia</taxon>
        <taxon>Lophotrochozoa</taxon>
        <taxon>Mollusca</taxon>
        <taxon>Bivalvia</taxon>
        <taxon>Autobranchia</taxon>
        <taxon>Heteroconchia</taxon>
        <taxon>Euheterodonta</taxon>
        <taxon>Imparidentia</taxon>
        <taxon>Neoheterodontei</taxon>
        <taxon>Myida</taxon>
        <taxon>Myoidea</taxon>
        <taxon>Myidae</taxon>
        <taxon>Mya</taxon>
    </lineage>
</organism>
<evidence type="ECO:0000259" key="2">
    <source>
        <dbReference type="Pfam" id="PF22938"/>
    </source>
</evidence>
<evidence type="ECO:0000313" key="3">
    <source>
        <dbReference type="EMBL" id="WAR12298.1"/>
    </source>
</evidence>
<gene>
    <name evidence="3" type="ORF">MAR_026478</name>
</gene>
<sequence>GDTSWDLQKQQQEDPDIKTAMGWVVNDNRPANKEIASGSYCLKSLWNQFDSLEIDHGILLKERLEVAHEMVRQNTGASIQRQKQIHDRNISYETFSVGDQVYVYFPVKKVGTSSKFTSFWKGPYTVLRKMSVVLYEINCGRKGIGQVIHCDRIRKSKSQALDRENDNVEVHNEVRDDQMVESDNIDDEHDVDLNTDDSFDVH</sequence>
<dbReference type="Pfam" id="PF22938">
    <property type="entry name" value="Integrase_p58_C"/>
    <property type="match status" value="1"/>
</dbReference>
<name>A0ABY7EQS6_MYAAR</name>
<feature type="domain" description="Integrase p58-like C-terminal" evidence="2">
    <location>
        <begin position="122"/>
        <end position="154"/>
    </location>
</feature>
<feature type="non-terminal residue" evidence="3">
    <location>
        <position position="202"/>
    </location>
</feature>
<evidence type="ECO:0000313" key="4">
    <source>
        <dbReference type="Proteomes" id="UP001164746"/>
    </source>
</evidence>
<proteinExistence type="predicted"/>
<feature type="region of interest" description="Disordered" evidence="1">
    <location>
        <begin position="171"/>
        <end position="202"/>
    </location>
</feature>
<reference evidence="3" key="1">
    <citation type="submission" date="2022-11" db="EMBL/GenBank/DDBJ databases">
        <title>Centuries of genome instability and evolution in soft-shell clam transmissible cancer (bioRxiv).</title>
        <authorList>
            <person name="Hart S.F.M."/>
            <person name="Yonemitsu M.A."/>
            <person name="Giersch R.M."/>
            <person name="Beal B.F."/>
            <person name="Arriagada G."/>
            <person name="Davis B.W."/>
            <person name="Ostrander E.A."/>
            <person name="Goff S.P."/>
            <person name="Metzger M.J."/>
        </authorList>
    </citation>
    <scope>NUCLEOTIDE SEQUENCE</scope>
    <source>
        <strain evidence="3">MELC-2E11</strain>
        <tissue evidence="3">Siphon/mantle</tissue>
    </source>
</reference>
<dbReference type="Gene3D" id="2.30.30.850">
    <property type="match status" value="1"/>
</dbReference>
<protein>
    <recommendedName>
        <fullName evidence="2">Integrase p58-like C-terminal domain-containing protein</fullName>
    </recommendedName>
</protein>
<dbReference type="Proteomes" id="UP001164746">
    <property type="component" value="Chromosome 8"/>
</dbReference>
<dbReference type="InterPro" id="IPR054465">
    <property type="entry name" value="Integrase_p58-like_C"/>
</dbReference>